<comment type="caution">
    <text evidence="3">The sequence shown here is derived from an EMBL/GenBank/DDBJ whole genome shotgun (WGS) entry which is preliminary data.</text>
</comment>
<feature type="signal peptide" evidence="2">
    <location>
        <begin position="1"/>
        <end position="19"/>
    </location>
</feature>
<reference evidence="3 4" key="1">
    <citation type="journal article" date="2018" name="Front. Plant Sci.">
        <title>Red Clover (Trifolium pratense) and Zigzag Clover (T. medium) - A Picture of Genomic Similarities and Differences.</title>
        <authorList>
            <person name="Dluhosova J."/>
            <person name="Istvanek J."/>
            <person name="Nedelnik J."/>
            <person name="Repkova J."/>
        </authorList>
    </citation>
    <scope>NUCLEOTIDE SEQUENCE [LARGE SCALE GENOMIC DNA]</scope>
    <source>
        <strain evidence="4">cv. 10/8</strain>
        <tissue evidence="3">Leaf</tissue>
    </source>
</reference>
<keyword evidence="2" id="KW-0732">Signal</keyword>
<dbReference type="Proteomes" id="UP000265520">
    <property type="component" value="Unassembled WGS sequence"/>
</dbReference>
<evidence type="ECO:0000256" key="2">
    <source>
        <dbReference type="SAM" id="SignalP"/>
    </source>
</evidence>
<evidence type="ECO:0000313" key="4">
    <source>
        <dbReference type="Proteomes" id="UP000265520"/>
    </source>
</evidence>
<feature type="chain" id="PRO_5017460434" evidence="2">
    <location>
        <begin position="20"/>
        <end position="85"/>
    </location>
</feature>
<evidence type="ECO:0000256" key="1">
    <source>
        <dbReference type="SAM" id="MobiDB-lite"/>
    </source>
</evidence>
<accession>A0A392QUW1</accession>
<sequence length="85" mass="9308">MSYFYVLLLFLALNPLTIAGNIYPKHELEAQPPLGHNYAQAPNIQQTRPSRYGGGGGGGYHRPSGSHYTIPHLSPPRSDSNRPPP</sequence>
<evidence type="ECO:0000313" key="3">
    <source>
        <dbReference type="EMBL" id="MCI27799.1"/>
    </source>
</evidence>
<name>A0A392QUW1_9FABA</name>
<proteinExistence type="predicted"/>
<keyword evidence="4" id="KW-1185">Reference proteome</keyword>
<dbReference type="AlphaFoldDB" id="A0A392QUW1"/>
<feature type="region of interest" description="Disordered" evidence="1">
    <location>
        <begin position="32"/>
        <end position="85"/>
    </location>
</feature>
<organism evidence="3 4">
    <name type="scientific">Trifolium medium</name>
    <dbReference type="NCBI Taxonomy" id="97028"/>
    <lineage>
        <taxon>Eukaryota</taxon>
        <taxon>Viridiplantae</taxon>
        <taxon>Streptophyta</taxon>
        <taxon>Embryophyta</taxon>
        <taxon>Tracheophyta</taxon>
        <taxon>Spermatophyta</taxon>
        <taxon>Magnoliopsida</taxon>
        <taxon>eudicotyledons</taxon>
        <taxon>Gunneridae</taxon>
        <taxon>Pentapetalae</taxon>
        <taxon>rosids</taxon>
        <taxon>fabids</taxon>
        <taxon>Fabales</taxon>
        <taxon>Fabaceae</taxon>
        <taxon>Papilionoideae</taxon>
        <taxon>50 kb inversion clade</taxon>
        <taxon>NPAAA clade</taxon>
        <taxon>Hologalegina</taxon>
        <taxon>IRL clade</taxon>
        <taxon>Trifolieae</taxon>
        <taxon>Trifolium</taxon>
    </lineage>
</organism>
<dbReference type="EMBL" id="LXQA010161430">
    <property type="protein sequence ID" value="MCI27799.1"/>
    <property type="molecule type" value="Genomic_DNA"/>
</dbReference>
<protein>
    <submittedName>
        <fullName evidence="3">Uncharacterized protein</fullName>
    </submittedName>
</protein>